<dbReference type="SUPFAM" id="SSF55298">
    <property type="entry name" value="YjgF-like"/>
    <property type="match status" value="1"/>
</dbReference>
<dbReference type="InterPro" id="IPR006175">
    <property type="entry name" value="YjgF/YER057c/UK114"/>
</dbReference>
<comment type="caution">
    <text evidence="2">The sequence shown here is derived from an EMBL/GenBank/DDBJ whole genome shotgun (WGS) entry which is preliminary data.</text>
</comment>
<evidence type="ECO:0000313" key="3">
    <source>
        <dbReference type="Proteomes" id="UP001301653"/>
    </source>
</evidence>
<dbReference type="Proteomes" id="UP001301653">
    <property type="component" value="Unassembled WGS sequence"/>
</dbReference>
<protein>
    <submittedName>
        <fullName evidence="2">RidA family protein</fullName>
        <ecNumber evidence="2">3.5.-.-</ecNumber>
    </submittedName>
</protein>
<dbReference type="EMBL" id="JAYFUH010000249">
    <property type="protein sequence ID" value="MEA5668936.1"/>
    <property type="molecule type" value="Genomic_DNA"/>
</dbReference>
<proteinExistence type="predicted"/>
<feature type="signal peptide" evidence="1">
    <location>
        <begin position="1"/>
        <end position="19"/>
    </location>
</feature>
<evidence type="ECO:0000313" key="2">
    <source>
        <dbReference type="EMBL" id="MEA5668936.1"/>
    </source>
</evidence>
<dbReference type="CDD" id="cd00448">
    <property type="entry name" value="YjgF_YER057c_UK114_family"/>
    <property type="match status" value="1"/>
</dbReference>
<keyword evidence="2" id="KW-0378">Hydrolase</keyword>
<reference evidence="2 3" key="1">
    <citation type="submission" date="2023-12" db="EMBL/GenBank/DDBJ databases">
        <title>Stenotrophomonas guangdongensis sp. nov., isolated from wilted pepper plants (Capsicum annuum).</title>
        <authorList>
            <person name="Qiu M."/>
            <person name="Li Y."/>
            <person name="Liu Q."/>
            <person name="Zhang X."/>
            <person name="Huang Y."/>
            <person name="Guo R."/>
            <person name="Hu M."/>
            <person name="Zhou J."/>
            <person name="Zhou X."/>
        </authorList>
    </citation>
    <scope>NUCLEOTIDE SEQUENCE [LARGE SCALE GENOMIC DNA]</scope>
    <source>
        <strain evidence="2 3">MH1</strain>
    </source>
</reference>
<dbReference type="EC" id="3.5.-.-" evidence="2"/>
<dbReference type="Pfam" id="PF01042">
    <property type="entry name" value="Ribonuc_L-PSP"/>
    <property type="match status" value="1"/>
</dbReference>
<gene>
    <name evidence="2" type="ORF">VA603_15415</name>
</gene>
<sequence>MRALMPGIAGLLACGLAQATEVPLERHSLGSWEADIGYSGVVRDGDTLHISGVPCRGKDMQEAVQRCYGKLNEILQRFGADSSQVVKETAFTTDMDALVKAIPERKAFFADGRYPAASWVQVERLFNAQDMLEVEWTVRLK</sequence>
<keyword evidence="1" id="KW-0732">Signal</keyword>
<keyword evidence="3" id="KW-1185">Reference proteome</keyword>
<name>A0ABU5V6F8_9GAMM</name>
<feature type="chain" id="PRO_5046747553" evidence="1">
    <location>
        <begin position="20"/>
        <end position="141"/>
    </location>
</feature>
<accession>A0ABU5V6F8</accession>
<dbReference type="GO" id="GO:0016787">
    <property type="term" value="F:hydrolase activity"/>
    <property type="evidence" value="ECO:0007669"/>
    <property type="project" value="UniProtKB-KW"/>
</dbReference>
<organism evidence="2 3">
    <name type="scientific">Stenotrophomonas capsici</name>
    <dbReference type="NCBI Taxonomy" id="3110230"/>
    <lineage>
        <taxon>Bacteria</taxon>
        <taxon>Pseudomonadati</taxon>
        <taxon>Pseudomonadota</taxon>
        <taxon>Gammaproteobacteria</taxon>
        <taxon>Lysobacterales</taxon>
        <taxon>Lysobacteraceae</taxon>
        <taxon>Stenotrophomonas</taxon>
    </lineage>
</organism>
<dbReference type="RefSeq" id="WP_323439370.1">
    <property type="nucleotide sequence ID" value="NZ_JAYFUH010000249.1"/>
</dbReference>
<dbReference type="Gene3D" id="3.30.1330.40">
    <property type="entry name" value="RutC-like"/>
    <property type="match status" value="1"/>
</dbReference>
<evidence type="ECO:0000256" key="1">
    <source>
        <dbReference type="SAM" id="SignalP"/>
    </source>
</evidence>
<dbReference type="InterPro" id="IPR035959">
    <property type="entry name" value="RutC-like_sf"/>
</dbReference>